<sequence>MDSASNGPIAWDVNSAPVSEAPSNHEAIESIDQPPPSEPPPPKPPAPRGAGYKLMLLIWKVEICILVFNLTTIKVVLFVKNLLIRKRHWFVTGMEIILPLLFAGLIVLTSTGSGPVPDRPPPFSHSPGMYEEKTNNKSDLPIDVTNLHKSSNCDSPRDRCTIGWAPEKGGAGNDVDAIRSAVEELKTIISPSITDLQYFESEKSLEDKVSQSSFKWIKDIGFKAGVIFGKGLSSIRQRGEGTYPYKIRMMGEKGNDGPMGRWND</sequence>
<keyword evidence="2" id="KW-1133">Transmembrane helix</keyword>
<evidence type="ECO:0000313" key="3">
    <source>
        <dbReference type="EMBL" id="OXA50810.1"/>
    </source>
</evidence>
<keyword evidence="2" id="KW-0812">Transmembrane</keyword>
<dbReference type="Proteomes" id="UP000198287">
    <property type="component" value="Unassembled WGS sequence"/>
</dbReference>
<protein>
    <submittedName>
        <fullName evidence="3">Uncharacterized protein</fullName>
    </submittedName>
</protein>
<dbReference type="EMBL" id="LNIX01000008">
    <property type="protein sequence ID" value="OXA50810.1"/>
    <property type="molecule type" value="Genomic_DNA"/>
</dbReference>
<feature type="region of interest" description="Disordered" evidence="1">
    <location>
        <begin position="1"/>
        <end position="46"/>
    </location>
</feature>
<evidence type="ECO:0000313" key="4">
    <source>
        <dbReference type="Proteomes" id="UP000198287"/>
    </source>
</evidence>
<organism evidence="3 4">
    <name type="scientific">Folsomia candida</name>
    <name type="common">Springtail</name>
    <dbReference type="NCBI Taxonomy" id="158441"/>
    <lineage>
        <taxon>Eukaryota</taxon>
        <taxon>Metazoa</taxon>
        <taxon>Ecdysozoa</taxon>
        <taxon>Arthropoda</taxon>
        <taxon>Hexapoda</taxon>
        <taxon>Collembola</taxon>
        <taxon>Entomobryomorpha</taxon>
        <taxon>Isotomoidea</taxon>
        <taxon>Isotomidae</taxon>
        <taxon>Proisotominae</taxon>
        <taxon>Folsomia</taxon>
    </lineage>
</organism>
<feature type="transmembrane region" description="Helical" evidence="2">
    <location>
        <begin position="57"/>
        <end position="77"/>
    </location>
</feature>
<keyword evidence="4" id="KW-1185">Reference proteome</keyword>
<gene>
    <name evidence="3" type="ORF">Fcan01_14491</name>
</gene>
<dbReference type="AlphaFoldDB" id="A0A226E0I8"/>
<proteinExistence type="predicted"/>
<reference evidence="3 4" key="1">
    <citation type="submission" date="2015-12" db="EMBL/GenBank/DDBJ databases">
        <title>The genome of Folsomia candida.</title>
        <authorList>
            <person name="Faddeeva A."/>
            <person name="Derks M.F."/>
            <person name="Anvar Y."/>
            <person name="Smit S."/>
            <person name="Van Straalen N."/>
            <person name="Roelofs D."/>
        </authorList>
    </citation>
    <scope>NUCLEOTIDE SEQUENCE [LARGE SCALE GENOMIC DNA]</scope>
    <source>
        <strain evidence="3 4">VU population</strain>
        <tissue evidence="3">Whole body</tissue>
    </source>
</reference>
<evidence type="ECO:0000256" key="1">
    <source>
        <dbReference type="SAM" id="MobiDB-lite"/>
    </source>
</evidence>
<feature type="compositionally biased region" description="Pro residues" evidence="1">
    <location>
        <begin position="33"/>
        <end position="46"/>
    </location>
</feature>
<name>A0A226E0I8_FOLCA</name>
<evidence type="ECO:0000256" key="2">
    <source>
        <dbReference type="SAM" id="Phobius"/>
    </source>
</evidence>
<keyword evidence="2" id="KW-0472">Membrane</keyword>
<feature type="transmembrane region" description="Helical" evidence="2">
    <location>
        <begin position="89"/>
        <end position="108"/>
    </location>
</feature>
<accession>A0A226E0I8</accession>
<dbReference type="OrthoDB" id="10255969at2759"/>
<comment type="caution">
    <text evidence="3">The sequence shown here is derived from an EMBL/GenBank/DDBJ whole genome shotgun (WGS) entry which is preliminary data.</text>
</comment>